<keyword evidence="1" id="KW-1133">Transmembrane helix</keyword>
<evidence type="ECO:0000313" key="3">
    <source>
        <dbReference type="Proteomes" id="UP000018144"/>
    </source>
</evidence>
<gene>
    <name evidence="2" type="ORF">PCON_07132</name>
</gene>
<dbReference type="AlphaFoldDB" id="U4LB74"/>
<protein>
    <submittedName>
        <fullName evidence="2">Uncharacterized protein</fullName>
    </submittedName>
</protein>
<keyword evidence="1" id="KW-0812">Transmembrane</keyword>
<dbReference type="EMBL" id="HF935356">
    <property type="protein sequence ID" value="CCX07543.1"/>
    <property type="molecule type" value="Genomic_DNA"/>
</dbReference>
<sequence length="80" mass="9218">MYEWLRCTGKTITVSESGGTMDLAKTLWSGRGSNWRNGIKSLNVYTALWGHGFLLVGFCYFNKFLWHHRLFTQISAVEQV</sequence>
<dbReference type="Proteomes" id="UP000018144">
    <property type="component" value="Unassembled WGS sequence"/>
</dbReference>
<keyword evidence="1" id="KW-0472">Membrane</keyword>
<feature type="transmembrane region" description="Helical" evidence="1">
    <location>
        <begin position="42"/>
        <end position="61"/>
    </location>
</feature>
<proteinExistence type="predicted"/>
<accession>U4LB74</accession>
<keyword evidence="3" id="KW-1185">Reference proteome</keyword>
<reference evidence="2 3" key="1">
    <citation type="journal article" date="2013" name="PLoS Genet.">
        <title>The genome and development-dependent transcriptomes of Pyronema confluens: a window into fungal evolution.</title>
        <authorList>
            <person name="Traeger S."/>
            <person name="Altegoer F."/>
            <person name="Freitag M."/>
            <person name="Gabaldon T."/>
            <person name="Kempken F."/>
            <person name="Kumar A."/>
            <person name="Marcet-Houben M."/>
            <person name="Poggeler S."/>
            <person name="Stajich J.E."/>
            <person name="Nowrousian M."/>
        </authorList>
    </citation>
    <scope>NUCLEOTIDE SEQUENCE [LARGE SCALE GENOMIC DNA]</scope>
    <source>
        <strain evidence="3">CBS 100304</strain>
        <tissue evidence="2">Vegetative mycelium</tissue>
    </source>
</reference>
<organism evidence="2 3">
    <name type="scientific">Pyronema omphalodes (strain CBS 100304)</name>
    <name type="common">Pyronema confluens</name>
    <dbReference type="NCBI Taxonomy" id="1076935"/>
    <lineage>
        <taxon>Eukaryota</taxon>
        <taxon>Fungi</taxon>
        <taxon>Dikarya</taxon>
        <taxon>Ascomycota</taxon>
        <taxon>Pezizomycotina</taxon>
        <taxon>Pezizomycetes</taxon>
        <taxon>Pezizales</taxon>
        <taxon>Pyronemataceae</taxon>
        <taxon>Pyronema</taxon>
    </lineage>
</organism>
<name>U4LB74_PYROM</name>
<evidence type="ECO:0000313" key="2">
    <source>
        <dbReference type="EMBL" id="CCX07543.1"/>
    </source>
</evidence>
<evidence type="ECO:0000256" key="1">
    <source>
        <dbReference type="SAM" id="Phobius"/>
    </source>
</evidence>